<reference evidence="9 10" key="1">
    <citation type="submission" date="2016-10" db="EMBL/GenBank/DDBJ databases">
        <authorList>
            <person name="de Groot N.N."/>
        </authorList>
    </citation>
    <scope>NUCLEOTIDE SEQUENCE [LARGE SCALE GENOMIC DNA]</scope>
    <source>
        <strain evidence="9 10">DSM 2698</strain>
    </source>
</reference>
<dbReference type="InterPro" id="IPR013766">
    <property type="entry name" value="Thioredoxin_domain"/>
</dbReference>
<dbReference type="PANTHER" id="PTHR45663">
    <property type="entry name" value="GEO12009P1"/>
    <property type="match status" value="1"/>
</dbReference>
<keyword evidence="2" id="KW-0813">Transport</keyword>
<accession>A0A1G5NFU8</accession>
<dbReference type="AlphaFoldDB" id="A0A1G5NFU8"/>
<comment type="similarity">
    <text evidence="1">Belongs to the thioredoxin family.</text>
</comment>
<dbReference type="InterPro" id="IPR011990">
    <property type="entry name" value="TPR-like_helical_dom_sf"/>
</dbReference>
<keyword evidence="10" id="KW-1185">Reference proteome</keyword>
<dbReference type="PANTHER" id="PTHR45663:SF11">
    <property type="entry name" value="GEO12009P1"/>
    <property type="match status" value="1"/>
</dbReference>
<evidence type="ECO:0000256" key="6">
    <source>
        <dbReference type="NCBIfam" id="TIGR01068"/>
    </source>
</evidence>
<evidence type="ECO:0000256" key="3">
    <source>
        <dbReference type="ARBA" id="ARBA00022982"/>
    </source>
</evidence>
<dbReference type="GO" id="GO:0015035">
    <property type="term" value="F:protein-disulfide reductase activity"/>
    <property type="evidence" value="ECO:0007669"/>
    <property type="project" value="UniProtKB-UniRule"/>
</dbReference>
<dbReference type="CDD" id="cd02947">
    <property type="entry name" value="TRX_family"/>
    <property type="match status" value="1"/>
</dbReference>
<dbReference type="GO" id="GO:0006950">
    <property type="term" value="P:response to stress"/>
    <property type="evidence" value="ECO:0007669"/>
    <property type="project" value="UniProtKB-ARBA"/>
</dbReference>
<dbReference type="Pfam" id="PF14561">
    <property type="entry name" value="TPR_20"/>
    <property type="match status" value="1"/>
</dbReference>
<dbReference type="NCBIfam" id="TIGR01068">
    <property type="entry name" value="thioredoxin"/>
    <property type="match status" value="1"/>
</dbReference>
<dbReference type="SUPFAM" id="SSF52833">
    <property type="entry name" value="Thioredoxin-like"/>
    <property type="match status" value="1"/>
</dbReference>
<dbReference type="Gene3D" id="3.40.30.10">
    <property type="entry name" value="Glutaredoxin"/>
    <property type="match status" value="1"/>
</dbReference>
<dbReference type="GO" id="GO:0005829">
    <property type="term" value="C:cytosol"/>
    <property type="evidence" value="ECO:0007669"/>
    <property type="project" value="TreeGrafter"/>
</dbReference>
<dbReference type="EMBL" id="FMVW01000003">
    <property type="protein sequence ID" value="SCZ35798.1"/>
    <property type="molecule type" value="Genomic_DNA"/>
</dbReference>
<evidence type="ECO:0000313" key="10">
    <source>
        <dbReference type="Proteomes" id="UP000199347"/>
    </source>
</evidence>
<feature type="compositionally biased region" description="Polar residues" evidence="7">
    <location>
        <begin position="10"/>
        <end position="22"/>
    </location>
</feature>
<feature type="domain" description="Thioredoxin" evidence="8">
    <location>
        <begin position="7"/>
        <end position="131"/>
    </location>
</feature>
<protein>
    <recommendedName>
        <fullName evidence="6">Thioredoxin</fullName>
    </recommendedName>
</protein>
<proteinExistence type="inferred from homology"/>
<dbReference type="RefSeq" id="WP_092812031.1">
    <property type="nucleotide sequence ID" value="NZ_FMVW01000003.1"/>
</dbReference>
<dbReference type="STRING" id="1120955.SAMN03080610_01968"/>
<dbReference type="SUPFAM" id="SSF48452">
    <property type="entry name" value="TPR-like"/>
    <property type="match status" value="1"/>
</dbReference>
<evidence type="ECO:0000256" key="5">
    <source>
        <dbReference type="ARBA" id="ARBA00023284"/>
    </source>
</evidence>
<dbReference type="OrthoDB" id="9790390at2"/>
<dbReference type="Gene3D" id="1.25.40.10">
    <property type="entry name" value="Tetratricopeptide repeat domain"/>
    <property type="match status" value="2"/>
</dbReference>
<dbReference type="PRINTS" id="PR00421">
    <property type="entry name" value="THIOREDOXIN"/>
</dbReference>
<dbReference type="Proteomes" id="UP000199347">
    <property type="component" value="Unassembled WGS sequence"/>
</dbReference>
<evidence type="ECO:0000313" key="9">
    <source>
        <dbReference type="EMBL" id="SCZ35798.1"/>
    </source>
</evidence>
<dbReference type="PROSITE" id="PS51352">
    <property type="entry name" value="THIOREDOXIN_2"/>
    <property type="match status" value="1"/>
</dbReference>
<dbReference type="InterPro" id="IPR005746">
    <property type="entry name" value="Thioredoxin"/>
</dbReference>
<dbReference type="InterPro" id="IPR036249">
    <property type="entry name" value="Thioredoxin-like_sf"/>
</dbReference>
<gene>
    <name evidence="9" type="ORF">SAMN03080610_01968</name>
</gene>
<sequence length="310" mass="33145">MSAEGFILGGQTSAPQPQNDASGLIKETTTQEFRADVMEASREVPVLVDFWAPWCGPCKQLTPILEAAVKKARGKVKLVKMNIDDHPEIAGQLGIRSIPAVIAFKDGQPLDGFMGALPESQVMDFLQRIAGPVGPSSAEAALAAADAELEGGNPAGAANLYAQTLHEEPENAAALAGLVRCEISLHNLDAARGLLDGIEPALASNEALVQARAALELAEQSEGLGDPNALKARLEQDPADHQARFDLALILNARGDRMGAAECLLEIVRRDREWNDQAARKQLVQFFEAWGNKDPATAKSRQRLSSLLFA</sequence>
<dbReference type="Pfam" id="PF14559">
    <property type="entry name" value="TPR_19"/>
    <property type="match status" value="1"/>
</dbReference>
<keyword evidence="5" id="KW-0676">Redox-active center</keyword>
<dbReference type="GO" id="GO:0045454">
    <property type="term" value="P:cell redox homeostasis"/>
    <property type="evidence" value="ECO:0007669"/>
    <property type="project" value="TreeGrafter"/>
</dbReference>
<evidence type="ECO:0000256" key="7">
    <source>
        <dbReference type="SAM" id="MobiDB-lite"/>
    </source>
</evidence>
<evidence type="ECO:0000256" key="4">
    <source>
        <dbReference type="ARBA" id="ARBA00023157"/>
    </source>
</evidence>
<dbReference type="Pfam" id="PF00085">
    <property type="entry name" value="Thioredoxin"/>
    <property type="match status" value="1"/>
</dbReference>
<dbReference type="FunFam" id="3.40.30.10:FF:000001">
    <property type="entry name" value="Thioredoxin"/>
    <property type="match status" value="1"/>
</dbReference>
<name>A0A1G5NFU8_AFIMA</name>
<evidence type="ECO:0000256" key="1">
    <source>
        <dbReference type="ARBA" id="ARBA00008987"/>
    </source>
</evidence>
<organism evidence="9 10">
    <name type="scientific">Afifella marina DSM 2698</name>
    <dbReference type="NCBI Taxonomy" id="1120955"/>
    <lineage>
        <taxon>Bacteria</taxon>
        <taxon>Pseudomonadati</taxon>
        <taxon>Pseudomonadota</taxon>
        <taxon>Alphaproteobacteria</taxon>
        <taxon>Hyphomicrobiales</taxon>
        <taxon>Afifellaceae</taxon>
        <taxon>Afifella</taxon>
    </lineage>
</organism>
<evidence type="ECO:0000256" key="2">
    <source>
        <dbReference type="ARBA" id="ARBA00022448"/>
    </source>
</evidence>
<feature type="region of interest" description="Disordered" evidence="7">
    <location>
        <begin position="1"/>
        <end position="22"/>
    </location>
</feature>
<keyword evidence="4" id="KW-1015">Disulfide bond</keyword>
<evidence type="ECO:0000259" key="8">
    <source>
        <dbReference type="PROSITE" id="PS51352"/>
    </source>
</evidence>
<dbReference type="InterPro" id="IPR017937">
    <property type="entry name" value="Thioredoxin_CS"/>
</dbReference>
<keyword evidence="3" id="KW-0249">Electron transport</keyword>
<dbReference type="PROSITE" id="PS00194">
    <property type="entry name" value="THIOREDOXIN_1"/>
    <property type="match status" value="1"/>
</dbReference>